<dbReference type="PANTHER" id="PTHR16305:SF28">
    <property type="entry name" value="GUANYLATE CYCLASE DOMAIN-CONTAINING PROTEIN"/>
    <property type="match status" value="1"/>
</dbReference>
<evidence type="ECO:0000256" key="1">
    <source>
        <dbReference type="ARBA" id="ARBA00022741"/>
    </source>
</evidence>
<feature type="region of interest" description="Disordered" evidence="5">
    <location>
        <begin position="1"/>
        <end position="66"/>
    </location>
</feature>
<feature type="domain" description="Guanylate cyclase" evidence="6">
    <location>
        <begin position="435"/>
        <end position="512"/>
    </location>
</feature>
<dbReference type="Gene3D" id="3.30.70.1230">
    <property type="entry name" value="Nucleotide cyclase"/>
    <property type="match status" value="2"/>
</dbReference>
<evidence type="ECO:0000313" key="7">
    <source>
        <dbReference type="EMBL" id="CAL8109051.1"/>
    </source>
</evidence>
<keyword evidence="3" id="KW-0456">Lyase</keyword>
<evidence type="ECO:0000259" key="6">
    <source>
        <dbReference type="PROSITE" id="PS50125"/>
    </source>
</evidence>
<dbReference type="PANTHER" id="PTHR16305">
    <property type="entry name" value="TESTICULAR SOLUBLE ADENYLYL CYCLASE"/>
    <property type="match status" value="1"/>
</dbReference>
<evidence type="ECO:0000313" key="8">
    <source>
        <dbReference type="Proteomes" id="UP001642540"/>
    </source>
</evidence>
<keyword evidence="4" id="KW-0175">Coiled coil</keyword>
<dbReference type="InterPro" id="IPR001054">
    <property type="entry name" value="A/G_cyclase"/>
</dbReference>
<dbReference type="EMBL" id="CAXLJM020000040">
    <property type="protein sequence ID" value="CAL8109051.1"/>
    <property type="molecule type" value="Genomic_DNA"/>
</dbReference>
<evidence type="ECO:0000256" key="4">
    <source>
        <dbReference type="SAM" id="Coils"/>
    </source>
</evidence>
<dbReference type="InterPro" id="IPR029787">
    <property type="entry name" value="Nucleotide_cyclase"/>
</dbReference>
<feature type="coiled-coil region" evidence="4">
    <location>
        <begin position="1226"/>
        <end position="1253"/>
    </location>
</feature>
<dbReference type="CDD" id="cd07302">
    <property type="entry name" value="CHD"/>
    <property type="match status" value="2"/>
</dbReference>
<evidence type="ECO:0000256" key="5">
    <source>
        <dbReference type="SAM" id="MobiDB-lite"/>
    </source>
</evidence>
<keyword evidence="8" id="KW-1185">Reference proteome</keyword>
<feature type="compositionally biased region" description="Low complexity" evidence="5">
    <location>
        <begin position="1"/>
        <end position="11"/>
    </location>
</feature>
<feature type="domain" description="Guanylate cyclase" evidence="6">
    <location>
        <begin position="121"/>
        <end position="257"/>
    </location>
</feature>
<accession>A0ABP1QMR8</accession>
<name>A0ABP1QMR8_9HEXA</name>
<dbReference type="PROSITE" id="PS50125">
    <property type="entry name" value="GUANYLATE_CYCLASE_2"/>
    <property type="match status" value="2"/>
</dbReference>
<protein>
    <recommendedName>
        <fullName evidence="6">Guanylate cyclase domain-containing protein</fullName>
    </recommendedName>
</protein>
<feature type="compositionally biased region" description="Low complexity" evidence="5">
    <location>
        <begin position="25"/>
        <end position="41"/>
    </location>
</feature>
<dbReference type="Pfam" id="PF00211">
    <property type="entry name" value="Guanylate_cyc"/>
    <property type="match status" value="2"/>
</dbReference>
<evidence type="ECO:0000256" key="2">
    <source>
        <dbReference type="ARBA" id="ARBA00022840"/>
    </source>
</evidence>
<evidence type="ECO:0000256" key="3">
    <source>
        <dbReference type="ARBA" id="ARBA00023239"/>
    </source>
</evidence>
<dbReference type="SUPFAM" id="SSF55073">
    <property type="entry name" value="Nucleotide cyclase"/>
    <property type="match status" value="2"/>
</dbReference>
<reference evidence="7 8" key="1">
    <citation type="submission" date="2024-08" db="EMBL/GenBank/DDBJ databases">
        <authorList>
            <person name="Cucini C."/>
            <person name="Frati F."/>
        </authorList>
    </citation>
    <scope>NUCLEOTIDE SEQUENCE [LARGE SCALE GENOMIC DNA]</scope>
</reference>
<sequence>MPAATTASTAAGQGNIDNPLQGPGNNTSKTSSNRRSSIQSRADFRGTMTSNTVQHGAVTTGDPNPVRNAELQNYVVNKIELLKRTQFNIKKLNQLCSFIPDFILLDEVNRKIPYQLSTEAVVLMADVSGFTALTEAYSLRGKGGTDQLTKTLAGYIGPLAECILQADGDIIKYAGDAILAFWKTSQDDYPEDVQRAIDCALFIQEKYGSYLCKDVDITIKVKIGIGAGTAHMCGIGTEAYQHWVVFGPGVAAASEGEKHCNSGDVVVHASAWIHCSQANYKYSMRDTNFYLMHDIVNFINYEKRGRPAQLLKTGFLKVPNLKKESMMPVFVTDMEKIRPHITLAVDRKPEVLMRPFVIPPVLRKLDDDIPLEYLNESRVVCICFIHVKTDEKIDMDEKNFRENMATIVQRGFVKIYQNVTKLQGALSKVIMFDKGLTYLVVFGLPGYINENQSAHALKFAYRTKLALKSIRGVTDCSIGVTTGSCYCGVIGHQKRQEYTVIGRKVNKAARLMVYYPGRLTCDQDTAYFSKLPLENFKLMEAKELKGIKDVGKIYEFVNADSSDDNSIPFFQYPMLGREAELSYFKSALQRTKKDLANISTQYTIGGTLIQRALGVGGPDLSGNQKGIWMIIFEGDNGIGKSRMLGACIHEAEKMNIRVFTVGMTLASSSQAHFAISCLVIEALGMLELRTVPEREDYLRKHVTDADLAADLCLLNEILHTKFPLNPKYTAMDVNTCHTIGQHVLASLLRVTYPEDLILFVVDDAHLMDPRSWEYLVYVSKAPNVFALCSLRRSNAGSPKLQDSVTKQIYHNKNIKIIRISGLAQQLLLPLACQVMHVKGMPVDLEKLIVNKSNGVPAWIDQVLKELIRTQIIRFEKDGYNKQPMVAVDKKHLEKMKKAPKKSFRRWAQEDNDDNIRYANAGNDGFSVRASDVNVKEEINPLERVLVIKSDTNIHSVPVSGTLKEILLDAYDELNPNEQIILKAATVLGLRFSRQMLTRLLPSYEMWARKYDQGFNSLLEAKYFRCASGTAKQKEASSAINAKPECFCRDDEFTAFIGAMEQGGTSVEKRPKYYSCRFMEFMKENMVEVVYDVMTEDQKAEFHLKAAKYLDSSIIRCESCGGEDRSYLFGFVRKQNDYTVDTEEALRVSGNSRRRSSSRPGPGGDMGLAGIPHQGKHHATFETQLEGLKKTFEQGGTKVGNIELDIMKTLMDFDKSENQMDGCFCCRRAKAKEIAEEEEEINKFEATQEQHEHDVHGEAIEGTTHMSLQAPHAPSDAESRRNSTLGSFSPVPHLHTHSMDTHYHQMHESQNQPVYSMVDLRTCQCAVLQAKICVEMVFHYREAKKYGRCLQNLLDAAESDVTVGNGTQALVHIEDALGLLIRVKDGDLPSPEKDDQDDATIDEKEAEAQIEFLSGLAYFEIGVNTKAREFFLKALHRLGLKIHYDESGVRRESSILGAKMRLWRSHACFCFHRKGNANSNDNDDTWRKKIRILSYLHSLFKNEKKIEMALLVTIWQVIIAEQHGEIVHDIIPAYANMMDIYSALSKHRDAKRYEHYALEMIRSSVGSDSQIEPLGLITSANLFLSVAIIRLSRGEIESSSSAAYLALRIAQTIHDNALTIRVLPLLCQTLLLSLRITEIAEALQKLWFLAEESDDWTGVSNYYSICLDLLLNTAYPLEHFGVCENFITNSDWTAETNMFRDIETQYSMECSLTLWYARYSRWEQSQKWLAEAEAHKPKYHSFSTVNSDLKLLECQLIFVNHYLDSKRYQHFAKARNAAKELMRTLTKATKVVPVLKPRFTHLMAYYYRVRSRNVEAEKQLKMAEKMAEKMGNNLEQEWLIHSRTVWADLAIPTIKYFWLEHTEAHTLDWHSSGKIPWANIMFSLPLPAWK</sequence>
<keyword evidence="1" id="KW-0547">Nucleotide-binding</keyword>
<dbReference type="Proteomes" id="UP001642540">
    <property type="component" value="Unassembled WGS sequence"/>
</dbReference>
<proteinExistence type="predicted"/>
<feature type="region of interest" description="Disordered" evidence="5">
    <location>
        <begin position="1142"/>
        <end position="1176"/>
    </location>
</feature>
<keyword evidence="2" id="KW-0067">ATP-binding</keyword>
<gene>
    <name evidence="7" type="ORF">ODALV1_LOCUS13182</name>
</gene>
<comment type="caution">
    <text evidence="7">The sequence shown here is derived from an EMBL/GenBank/DDBJ whole genome shotgun (WGS) entry which is preliminary data.</text>
</comment>
<organism evidence="7 8">
    <name type="scientific">Orchesella dallaii</name>
    <dbReference type="NCBI Taxonomy" id="48710"/>
    <lineage>
        <taxon>Eukaryota</taxon>
        <taxon>Metazoa</taxon>
        <taxon>Ecdysozoa</taxon>
        <taxon>Arthropoda</taxon>
        <taxon>Hexapoda</taxon>
        <taxon>Collembola</taxon>
        <taxon>Entomobryomorpha</taxon>
        <taxon>Entomobryoidea</taxon>
        <taxon>Orchesellidae</taxon>
        <taxon>Orchesellinae</taxon>
        <taxon>Orchesella</taxon>
    </lineage>
</organism>